<comment type="caution">
    <text evidence="1">The sequence shown here is derived from an EMBL/GenBank/DDBJ whole genome shotgun (WGS) entry which is preliminary data.</text>
</comment>
<proteinExistence type="predicted"/>
<dbReference type="Proteomes" id="UP001499959">
    <property type="component" value="Unassembled WGS sequence"/>
</dbReference>
<gene>
    <name evidence="1" type="ORF">GCM10023307_04300</name>
</gene>
<organism evidence="1 2">
    <name type="scientific">Lysobacter hankyongensis</name>
    <dbReference type="NCBI Taxonomy" id="1176535"/>
    <lineage>
        <taxon>Bacteria</taxon>
        <taxon>Pseudomonadati</taxon>
        <taxon>Pseudomonadota</taxon>
        <taxon>Gammaproteobacteria</taxon>
        <taxon>Lysobacterales</taxon>
        <taxon>Lysobacteraceae</taxon>
        <taxon>Lysobacter</taxon>
    </lineage>
</organism>
<dbReference type="EMBL" id="BAABJE010000001">
    <property type="protein sequence ID" value="GAA4782849.1"/>
    <property type="molecule type" value="Genomic_DNA"/>
</dbReference>
<keyword evidence="2" id="KW-1185">Reference proteome</keyword>
<protein>
    <submittedName>
        <fullName evidence="1">Uncharacterized protein</fullName>
    </submittedName>
</protein>
<accession>A0ABP9ANL9</accession>
<evidence type="ECO:0000313" key="1">
    <source>
        <dbReference type="EMBL" id="GAA4782849.1"/>
    </source>
</evidence>
<reference evidence="2" key="1">
    <citation type="journal article" date="2019" name="Int. J. Syst. Evol. Microbiol.">
        <title>The Global Catalogue of Microorganisms (GCM) 10K type strain sequencing project: providing services to taxonomists for standard genome sequencing and annotation.</title>
        <authorList>
            <consortium name="The Broad Institute Genomics Platform"/>
            <consortium name="The Broad Institute Genome Sequencing Center for Infectious Disease"/>
            <person name="Wu L."/>
            <person name="Ma J."/>
        </authorList>
    </citation>
    <scope>NUCLEOTIDE SEQUENCE [LARGE SCALE GENOMIC DNA]</scope>
    <source>
        <strain evidence="2">JCM 18204</strain>
    </source>
</reference>
<name>A0ABP9ANL9_9GAMM</name>
<evidence type="ECO:0000313" key="2">
    <source>
        <dbReference type="Proteomes" id="UP001499959"/>
    </source>
</evidence>
<sequence length="271" mass="30181">MVYLELLLKIPPDEVLLDFLAQCGLTLSFEIERPEGDTYKRLRIATAIERAPESVRGCILAGMRHVALLADAAGLDALRAANEAHAGQVNPLHLPDAPAQCALWMYLRHPAIFDDAVRMRGLYPLLADPMPQPLDYLRRPLMLPDEMAVENVRLLEATMLDEITGGEIAIMAPACDTRVGVLEVLDIWMPIENPMRRRRFRLVEAVLGVDFFPEPGQPIGRSVMLALKRRGGSNLGDFDVGTRAQIETWLIRWRQAPGRDTPMGSTLPTTV</sequence>